<dbReference type="Gene3D" id="2.40.420.20">
    <property type="match status" value="1"/>
</dbReference>
<dbReference type="PANTHER" id="PTHR30097">
    <property type="entry name" value="CATION EFFLUX SYSTEM PROTEIN CUSB"/>
    <property type="match status" value="1"/>
</dbReference>
<dbReference type="Gene3D" id="2.40.30.170">
    <property type="match status" value="1"/>
</dbReference>
<dbReference type="OrthoDB" id="9806939at2"/>
<dbReference type="InterPro" id="IPR058792">
    <property type="entry name" value="Beta-barrel_RND_2"/>
</dbReference>
<dbReference type="NCBIfam" id="TIGR01730">
    <property type="entry name" value="RND_mfp"/>
    <property type="match status" value="1"/>
</dbReference>
<keyword evidence="2" id="KW-0813">Transport</keyword>
<dbReference type="InterPro" id="IPR006143">
    <property type="entry name" value="RND_pump_MFP"/>
</dbReference>
<proteinExistence type="inferred from homology"/>
<name>A0A1T4SNB1_9BACT</name>
<dbReference type="STRING" id="634771.SAMN04488128_103149"/>
<sequence length="370" mass="40902">MQNIKKLYIPAAVFIITIQGIILTGCGSKTAPEQTSRWALSDSLLRTLVVDTATTASADNEMLLTGKISENEDKTARIFPMVSGIVSEVKVHSGDFVQKGQVLAVIKSPEMAGFTADQRITASDMATAKRNMEVAESFYKSGLNSQKDYEEAKSNYDKAVAAYNKSSAVLEINGGAHQTSYMVKAPVPGFVISKRAAESMQWRPDNTDPIFVVADLKDVWAMINVFESDISGIREGDPVEMSTLSYPDKTFTGRIDKIYNVLDPETKVMKARVIVDNPGFFLKPEMFVRAKAKRHVDSNMVSIPSRGIIFDHDKYYVLVLTTAKPGVAIREIQIAKTVDNRTYIASGLKEGERIIASRQVFIYDTLSDQQ</sequence>
<accession>A0A1T4SNB1</accession>
<dbReference type="PANTHER" id="PTHR30097:SF4">
    <property type="entry name" value="SLR6042 PROTEIN"/>
    <property type="match status" value="1"/>
</dbReference>
<dbReference type="Proteomes" id="UP000190367">
    <property type="component" value="Unassembled WGS sequence"/>
</dbReference>
<evidence type="ECO:0000259" key="5">
    <source>
        <dbReference type="Pfam" id="PF25973"/>
    </source>
</evidence>
<dbReference type="Pfam" id="PF25954">
    <property type="entry name" value="Beta-barrel_RND_2"/>
    <property type="match status" value="1"/>
</dbReference>
<feature type="domain" description="CusB-like beta-barrel" evidence="4">
    <location>
        <begin position="219"/>
        <end position="293"/>
    </location>
</feature>
<organism evidence="6 7">
    <name type="scientific">Chitinophaga eiseniae</name>
    <dbReference type="NCBI Taxonomy" id="634771"/>
    <lineage>
        <taxon>Bacteria</taxon>
        <taxon>Pseudomonadati</taxon>
        <taxon>Bacteroidota</taxon>
        <taxon>Chitinophagia</taxon>
        <taxon>Chitinophagales</taxon>
        <taxon>Chitinophagaceae</taxon>
        <taxon>Chitinophaga</taxon>
    </lineage>
</organism>
<feature type="transmembrane region" description="Helical" evidence="3">
    <location>
        <begin position="7"/>
        <end position="25"/>
    </location>
</feature>
<evidence type="ECO:0000313" key="6">
    <source>
        <dbReference type="EMBL" id="SKA29626.1"/>
    </source>
</evidence>
<keyword evidence="3" id="KW-0812">Transmembrane</keyword>
<keyword evidence="3" id="KW-1133">Transmembrane helix</keyword>
<gene>
    <name evidence="6" type="ORF">SAMN04488128_103149</name>
</gene>
<reference evidence="7" key="1">
    <citation type="submission" date="2017-02" db="EMBL/GenBank/DDBJ databases">
        <authorList>
            <person name="Varghese N."/>
            <person name="Submissions S."/>
        </authorList>
    </citation>
    <scope>NUCLEOTIDE SEQUENCE [LARGE SCALE GENOMIC DNA]</scope>
    <source>
        <strain evidence="7">DSM 22224</strain>
    </source>
</reference>
<evidence type="ECO:0000256" key="3">
    <source>
        <dbReference type="SAM" id="Phobius"/>
    </source>
</evidence>
<dbReference type="PROSITE" id="PS51257">
    <property type="entry name" value="PROKAR_LIPOPROTEIN"/>
    <property type="match status" value="1"/>
</dbReference>
<dbReference type="GO" id="GO:0030313">
    <property type="term" value="C:cell envelope"/>
    <property type="evidence" value="ECO:0007669"/>
    <property type="project" value="TreeGrafter"/>
</dbReference>
<dbReference type="GO" id="GO:0060003">
    <property type="term" value="P:copper ion export"/>
    <property type="evidence" value="ECO:0007669"/>
    <property type="project" value="TreeGrafter"/>
</dbReference>
<evidence type="ECO:0000259" key="4">
    <source>
        <dbReference type="Pfam" id="PF25954"/>
    </source>
</evidence>
<dbReference type="Pfam" id="PF25973">
    <property type="entry name" value="BSH_CzcB"/>
    <property type="match status" value="1"/>
</dbReference>
<dbReference type="GO" id="GO:0016020">
    <property type="term" value="C:membrane"/>
    <property type="evidence" value="ECO:0007669"/>
    <property type="project" value="InterPro"/>
</dbReference>
<feature type="domain" description="CzcB-like barrel-sandwich hybrid" evidence="5">
    <location>
        <begin position="74"/>
        <end position="215"/>
    </location>
</feature>
<protein>
    <submittedName>
        <fullName evidence="6">Membrane fusion protein, cobalt-zinc-cadmium efflux system</fullName>
    </submittedName>
</protein>
<dbReference type="GO" id="GO:0015679">
    <property type="term" value="P:plasma membrane copper ion transport"/>
    <property type="evidence" value="ECO:0007669"/>
    <property type="project" value="TreeGrafter"/>
</dbReference>
<dbReference type="Gene3D" id="1.10.287.470">
    <property type="entry name" value="Helix hairpin bin"/>
    <property type="match status" value="1"/>
</dbReference>
<keyword evidence="7" id="KW-1185">Reference proteome</keyword>
<dbReference type="InterPro" id="IPR058647">
    <property type="entry name" value="BSH_CzcB-like"/>
</dbReference>
<dbReference type="FunFam" id="2.40.30.170:FF:000010">
    <property type="entry name" value="Efflux RND transporter periplasmic adaptor subunit"/>
    <property type="match status" value="1"/>
</dbReference>
<dbReference type="SUPFAM" id="SSF111369">
    <property type="entry name" value="HlyD-like secretion proteins"/>
    <property type="match status" value="1"/>
</dbReference>
<dbReference type="InterPro" id="IPR051909">
    <property type="entry name" value="MFP_Cation_Efflux"/>
</dbReference>
<comment type="similarity">
    <text evidence="1">Belongs to the membrane fusion protein (MFP) (TC 8.A.1) family.</text>
</comment>
<dbReference type="GO" id="GO:0022857">
    <property type="term" value="F:transmembrane transporter activity"/>
    <property type="evidence" value="ECO:0007669"/>
    <property type="project" value="InterPro"/>
</dbReference>
<keyword evidence="3" id="KW-0472">Membrane</keyword>
<dbReference type="EMBL" id="FUWZ01000003">
    <property type="protein sequence ID" value="SKA29626.1"/>
    <property type="molecule type" value="Genomic_DNA"/>
</dbReference>
<evidence type="ECO:0000256" key="2">
    <source>
        <dbReference type="ARBA" id="ARBA00022448"/>
    </source>
</evidence>
<dbReference type="AlphaFoldDB" id="A0A1T4SNB1"/>
<evidence type="ECO:0000313" key="7">
    <source>
        <dbReference type="Proteomes" id="UP000190367"/>
    </source>
</evidence>
<dbReference type="RefSeq" id="WP_078670523.1">
    <property type="nucleotide sequence ID" value="NZ_FUWZ01000003.1"/>
</dbReference>
<dbReference type="Gene3D" id="2.40.50.100">
    <property type="match status" value="1"/>
</dbReference>
<evidence type="ECO:0000256" key="1">
    <source>
        <dbReference type="ARBA" id="ARBA00009477"/>
    </source>
</evidence>